<sequence length="393" mass="45310">MMDRDVLQIFLRSGPARKYDVGHFSKRVATETAEPENLLFKTHFLNYAILFKSVVIDQSYTISDSKPISTIIYSPYDYAKPGDGGESFVFCEENFRRFYQYKLRSETVDISSFSYDLDVLAIFNSVPTFSPIIIELAFTRANFRPSNIYFDLTPELRVKLNSHMKARIRPLIVAAYEQSSCDIERAVEEMTSKLLYLQDSASVMPLIEALRLAPDTALEVLSSWIGITYFEYEYAALQPQLRALSEWITKNAKTKDSLRPNESEYLATLSRFVRGKMKEEWARVVELSKTYRETYHALVFKGDIRRFSEFLYSCRHVYWDLGETLGRFEQTTIAWRLFERQLMGQKPSYRAVISFYTVLRKLLGAPPAATAPDPEDALGENRGGFSTLTADLF</sequence>
<name>A0A380TF92_9ZZZZ</name>
<dbReference type="EMBL" id="UIDG01000447">
    <property type="protein sequence ID" value="SUS07803.1"/>
    <property type="molecule type" value="Genomic_DNA"/>
</dbReference>
<protein>
    <submittedName>
        <fullName evidence="1">Uncharacterized protein</fullName>
    </submittedName>
</protein>
<proteinExistence type="predicted"/>
<evidence type="ECO:0000313" key="1">
    <source>
        <dbReference type="EMBL" id="SUS06349.1"/>
    </source>
</evidence>
<dbReference type="AlphaFoldDB" id="A0A380TF92"/>
<reference evidence="1" key="1">
    <citation type="submission" date="2018-07" db="EMBL/GenBank/DDBJ databases">
        <authorList>
            <person name="Quirk P.G."/>
            <person name="Krulwich T.A."/>
        </authorList>
    </citation>
    <scope>NUCLEOTIDE SEQUENCE</scope>
</reference>
<organism evidence="1">
    <name type="scientific">metagenome</name>
    <dbReference type="NCBI Taxonomy" id="256318"/>
    <lineage>
        <taxon>unclassified sequences</taxon>
        <taxon>metagenomes</taxon>
    </lineage>
</organism>
<dbReference type="EMBL" id="UIDG01000191">
    <property type="protein sequence ID" value="SUS06349.1"/>
    <property type="molecule type" value="Genomic_DNA"/>
</dbReference>
<gene>
    <name evidence="1" type="ORF">DF3PB_2700002</name>
    <name evidence="2" type="ORF">DF3PB_5000002</name>
</gene>
<accession>A0A380TF92</accession>
<evidence type="ECO:0000313" key="2">
    <source>
        <dbReference type="EMBL" id="SUS07803.1"/>
    </source>
</evidence>